<evidence type="ECO:0000259" key="11">
    <source>
        <dbReference type="Pfam" id="PF02885"/>
    </source>
</evidence>
<comment type="pathway">
    <text evidence="1 9">Amino-acid biosynthesis; L-tryptophan biosynthesis; L-tryptophan from chorismate: step 2/5.</text>
</comment>
<keyword evidence="6 9" id="KW-0057">Aromatic amino acid biosynthesis</keyword>
<comment type="caution">
    <text evidence="12">The sequence shown here is derived from an EMBL/GenBank/DDBJ whole genome shotgun (WGS) entry which is preliminary data.</text>
</comment>
<evidence type="ECO:0000256" key="5">
    <source>
        <dbReference type="ARBA" id="ARBA00022822"/>
    </source>
</evidence>
<evidence type="ECO:0000259" key="10">
    <source>
        <dbReference type="Pfam" id="PF00591"/>
    </source>
</evidence>
<protein>
    <recommendedName>
        <fullName evidence="9">Anthranilate phosphoribosyltransferase</fullName>
        <ecNumber evidence="9">2.4.2.18</ecNumber>
    </recommendedName>
</protein>
<feature type="binding site" evidence="9">
    <location>
        <position position="230"/>
    </location>
    <ligand>
        <name>Mg(2+)</name>
        <dbReference type="ChEBI" id="CHEBI:18420"/>
        <label>2</label>
    </ligand>
</feature>
<feature type="binding site" evidence="9">
    <location>
        <position position="84"/>
    </location>
    <ligand>
        <name>5-phospho-alpha-D-ribose 1-diphosphate</name>
        <dbReference type="ChEBI" id="CHEBI:58017"/>
    </ligand>
</feature>
<feature type="binding site" evidence="9">
    <location>
        <position position="115"/>
    </location>
    <ligand>
        <name>anthranilate</name>
        <dbReference type="ChEBI" id="CHEBI:16567"/>
        <label>1</label>
    </ligand>
</feature>
<dbReference type="InterPro" id="IPR035902">
    <property type="entry name" value="Nuc_phospho_transferase"/>
</dbReference>
<dbReference type="Proteomes" id="UP000241639">
    <property type="component" value="Unassembled WGS sequence"/>
</dbReference>
<dbReference type="EMBL" id="PZZP01000001">
    <property type="protein sequence ID" value="PTM58686.1"/>
    <property type="molecule type" value="Genomic_DNA"/>
</dbReference>
<evidence type="ECO:0000256" key="3">
    <source>
        <dbReference type="ARBA" id="ARBA00022676"/>
    </source>
</evidence>
<dbReference type="InterPro" id="IPR005940">
    <property type="entry name" value="Anthranilate_Pribosyl_Tfrase"/>
</dbReference>
<dbReference type="NCBIfam" id="TIGR01245">
    <property type="entry name" value="trpD"/>
    <property type="match status" value="1"/>
</dbReference>
<feature type="binding site" evidence="9">
    <location>
        <begin position="112"/>
        <end position="120"/>
    </location>
    <ligand>
        <name>5-phospho-alpha-D-ribose 1-diphosphate</name>
        <dbReference type="ChEBI" id="CHEBI:58017"/>
    </ligand>
</feature>
<evidence type="ECO:0000256" key="2">
    <source>
        <dbReference type="ARBA" id="ARBA00022605"/>
    </source>
</evidence>
<comment type="catalytic activity">
    <reaction evidence="7 9">
        <text>N-(5-phospho-beta-D-ribosyl)anthranilate + diphosphate = 5-phospho-alpha-D-ribose 1-diphosphate + anthranilate</text>
        <dbReference type="Rhea" id="RHEA:11768"/>
        <dbReference type="ChEBI" id="CHEBI:16567"/>
        <dbReference type="ChEBI" id="CHEBI:18277"/>
        <dbReference type="ChEBI" id="CHEBI:33019"/>
        <dbReference type="ChEBI" id="CHEBI:58017"/>
        <dbReference type="EC" id="2.4.2.18"/>
    </reaction>
</comment>
<dbReference type="Pfam" id="PF00591">
    <property type="entry name" value="Glycos_transf_3"/>
    <property type="match status" value="1"/>
</dbReference>
<keyword evidence="2 9" id="KW-0028">Amino-acid biosynthesis</keyword>
<dbReference type="GO" id="GO:0000287">
    <property type="term" value="F:magnesium ion binding"/>
    <property type="evidence" value="ECO:0007669"/>
    <property type="project" value="UniProtKB-UniRule"/>
</dbReference>
<dbReference type="InterPro" id="IPR017459">
    <property type="entry name" value="Glycosyl_Trfase_fam3_N_dom"/>
</dbReference>
<feature type="domain" description="Glycosyl transferase family 3" evidence="10">
    <location>
        <begin position="78"/>
        <end position="327"/>
    </location>
</feature>
<comment type="similarity">
    <text evidence="9">Belongs to the anthranilate phosphoribosyltransferase family.</text>
</comment>
<dbReference type="PANTHER" id="PTHR43285">
    <property type="entry name" value="ANTHRANILATE PHOSPHORIBOSYLTRANSFERASE"/>
    <property type="match status" value="1"/>
</dbReference>
<dbReference type="Gene3D" id="3.40.1030.10">
    <property type="entry name" value="Nucleoside phosphorylase/phosphoribosyltransferase catalytic domain"/>
    <property type="match status" value="1"/>
</dbReference>
<evidence type="ECO:0000256" key="9">
    <source>
        <dbReference type="HAMAP-Rule" id="MF_00211"/>
    </source>
</evidence>
<comment type="subunit">
    <text evidence="9">Homodimer.</text>
</comment>
<evidence type="ECO:0000256" key="7">
    <source>
        <dbReference type="ARBA" id="ARBA00052328"/>
    </source>
</evidence>
<comment type="cofactor">
    <cofactor evidence="9">
        <name>Mg(2+)</name>
        <dbReference type="ChEBI" id="CHEBI:18420"/>
    </cofactor>
    <text evidence="9">Binds 2 magnesium ions per monomer.</text>
</comment>
<keyword evidence="3 9" id="KW-0328">Glycosyltransferase</keyword>
<feature type="binding site" evidence="9">
    <location>
        <position position="96"/>
    </location>
    <ligand>
        <name>Mg(2+)</name>
        <dbReference type="ChEBI" id="CHEBI:18420"/>
        <label>1</label>
    </ligand>
</feature>
<dbReference type="GO" id="GO:0000162">
    <property type="term" value="P:L-tryptophan biosynthetic process"/>
    <property type="evidence" value="ECO:0007669"/>
    <property type="project" value="UniProtKB-UniRule"/>
</dbReference>
<dbReference type="GO" id="GO:0005829">
    <property type="term" value="C:cytosol"/>
    <property type="evidence" value="ECO:0007669"/>
    <property type="project" value="TreeGrafter"/>
</dbReference>
<feature type="binding site" evidence="9">
    <location>
        <position position="230"/>
    </location>
    <ligand>
        <name>Mg(2+)</name>
        <dbReference type="ChEBI" id="CHEBI:18420"/>
        <label>1</label>
    </ligand>
</feature>
<feature type="binding site" evidence="9">
    <location>
        <position position="170"/>
    </location>
    <ligand>
        <name>anthranilate</name>
        <dbReference type="ChEBI" id="CHEBI:16567"/>
        <label>2</label>
    </ligand>
</feature>
<dbReference type="FunFam" id="3.40.1030.10:FF:000002">
    <property type="entry name" value="Anthranilate phosphoribosyltransferase"/>
    <property type="match status" value="1"/>
</dbReference>
<feature type="binding site" evidence="9">
    <location>
        <position position="84"/>
    </location>
    <ligand>
        <name>anthranilate</name>
        <dbReference type="ChEBI" id="CHEBI:16567"/>
        <label>1</label>
    </ligand>
</feature>
<keyword evidence="9" id="KW-0479">Metal-binding</keyword>
<evidence type="ECO:0000313" key="13">
    <source>
        <dbReference type="Proteomes" id="UP000241639"/>
    </source>
</evidence>
<gene>
    <name evidence="9" type="primary">trpD</name>
    <name evidence="12" type="ORF">C8J48_1274</name>
</gene>
<dbReference type="Pfam" id="PF02885">
    <property type="entry name" value="Glycos_trans_3N"/>
    <property type="match status" value="1"/>
</dbReference>
<proteinExistence type="inferred from homology"/>
<dbReference type="PANTHER" id="PTHR43285:SF2">
    <property type="entry name" value="ANTHRANILATE PHOSPHORIBOSYLTRANSFERASE"/>
    <property type="match status" value="1"/>
</dbReference>
<keyword evidence="13" id="KW-1185">Reference proteome</keyword>
<feature type="binding site" evidence="9">
    <location>
        <position position="124"/>
    </location>
    <ligand>
        <name>5-phospho-alpha-D-ribose 1-diphosphate</name>
        <dbReference type="ChEBI" id="CHEBI:58017"/>
    </ligand>
</feature>
<name>A0A2T4Z9W0_9BACL</name>
<comment type="function">
    <text evidence="9">Catalyzes the transfer of the phosphoribosyl group of 5-phosphorylribose-1-pyrophosphate (PRPP) to anthranilate to yield N-(5'-phosphoribosyl)-anthranilate (PRA).</text>
</comment>
<organism evidence="12 13">
    <name type="scientific">Desmospora activa DSM 45169</name>
    <dbReference type="NCBI Taxonomy" id="1121389"/>
    <lineage>
        <taxon>Bacteria</taxon>
        <taxon>Bacillati</taxon>
        <taxon>Bacillota</taxon>
        <taxon>Bacilli</taxon>
        <taxon>Bacillales</taxon>
        <taxon>Thermoactinomycetaceae</taxon>
        <taxon>Desmospora</taxon>
    </lineage>
</organism>
<feature type="binding site" evidence="9">
    <location>
        <position position="92"/>
    </location>
    <ligand>
        <name>5-phospho-alpha-D-ribose 1-diphosphate</name>
        <dbReference type="ChEBI" id="CHEBI:58017"/>
    </ligand>
</feature>
<dbReference type="InterPro" id="IPR036320">
    <property type="entry name" value="Glycosyl_Trfase_fam3_N_dom_sf"/>
</dbReference>
<comment type="similarity">
    <text evidence="8">In the C-terminal section; belongs to the anthranilate phosphoribosyltransferase family.</text>
</comment>
<comment type="caution">
    <text evidence="9">Lacks conserved residue(s) required for the propagation of feature annotation.</text>
</comment>
<feature type="domain" description="Glycosyl transferase family 3 N-terminal" evidence="11">
    <location>
        <begin position="8"/>
        <end position="69"/>
    </location>
</feature>
<evidence type="ECO:0000313" key="12">
    <source>
        <dbReference type="EMBL" id="PTM58686.1"/>
    </source>
</evidence>
<evidence type="ECO:0000256" key="4">
    <source>
        <dbReference type="ARBA" id="ARBA00022679"/>
    </source>
</evidence>
<dbReference type="SUPFAM" id="SSF47648">
    <property type="entry name" value="Nucleoside phosphorylase/phosphoribosyltransferase N-terminal domain"/>
    <property type="match status" value="1"/>
</dbReference>
<evidence type="ECO:0000256" key="8">
    <source>
        <dbReference type="ARBA" id="ARBA00061188"/>
    </source>
</evidence>
<keyword evidence="9" id="KW-0460">Magnesium</keyword>
<keyword evidence="5 9" id="KW-0822">Tryptophan biosynthesis</keyword>
<accession>A0A2T4Z9W0</accession>
<dbReference type="Gene3D" id="1.20.970.10">
    <property type="entry name" value="Transferase, Pyrimidine Nucleoside Phosphorylase, Chain C"/>
    <property type="match status" value="1"/>
</dbReference>
<sequence length="342" mass="35405">MSMDELKQSLGKIVTGGNLEQEEAEVLMNGMMTGKVPTTQIAAALTALRMKGETVEELTGFAAVMRAHAVKLPQAVPAAVDTCGTGGDGGKTFNISTAAAIVAAAAGVTVAKHGNRAVSSRSGSADVLEALGVPVQLSPAEAAEVLEKQGICFLFAPLFHQAIKHVMPTRRELGFRTCFNLLGPLSNPAGVKRQLVGVYDPSLTETVAEVLMRLGAEHVMVVAGLEGIDEISVSGETRISEAKDGNIHTIDITPEELGLKRHALSELAGGDAAVNAAIIRRVLKGELGAPRDVVLANAGAVIVLAGGASSLREGVERAATAIDHGKAEEKLAEMAEVMTHVS</sequence>
<evidence type="ECO:0000256" key="1">
    <source>
        <dbReference type="ARBA" id="ARBA00004907"/>
    </source>
</evidence>
<dbReference type="EC" id="2.4.2.18" evidence="9"/>
<dbReference type="GO" id="GO:0004048">
    <property type="term" value="F:anthranilate phosphoribosyltransferase activity"/>
    <property type="evidence" value="ECO:0007669"/>
    <property type="project" value="UniProtKB-UniRule"/>
</dbReference>
<dbReference type="UniPathway" id="UPA00035">
    <property type="reaction ID" value="UER00041"/>
</dbReference>
<feature type="binding site" evidence="9">
    <location>
        <begin position="94"/>
        <end position="97"/>
    </location>
    <ligand>
        <name>5-phospho-alpha-D-ribose 1-diphosphate</name>
        <dbReference type="ChEBI" id="CHEBI:58017"/>
    </ligand>
</feature>
<dbReference type="InterPro" id="IPR000312">
    <property type="entry name" value="Glycosyl_Trfase_fam3"/>
</dbReference>
<keyword evidence="4 9" id="KW-0808">Transferase</keyword>
<reference evidence="12 13" key="1">
    <citation type="submission" date="2018-04" db="EMBL/GenBank/DDBJ databases">
        <title>Genomic Encyclopedia of Archaeal and Bacterial Type Strains, Phase II (KMG-II): from individual species to whole genera.</title>
        <authorList>
            <person name="Goeker M."/>
        </authorList>
    </citation>
    <scope>NUCLEOTIDE SEQUENCE [LARGE SCALE GENOMIC DNA]</scope>
    <source>
        <strain evidence="12 13">DSM 45169</strain>
    </source>
</reference>
<dbReference type="AlphaFoldDB" id="A0A2T4Z9W0"/>
<evidence type="ECO:0000256" key="6">
    <source>
        <dbReference type="ARBA" id="ARBA00023141"/>
    </source>
</evidence>
<dbReference type="SUPFAM" id="SSF52418">
    <property type="entry name" value="Nucleoside phosphorylase/phosphoribosyltransferase catalytic domain"/>
    <property type="match status" value="1"/>
</dbReference>
<dbReference type="HAMAP" id="MF_00211">
    <property type="entry name" value="TrpD"/>
    <property type="match status" value="1"/>
</dbReference>
<feature type="binding site" evidence="9">
    <location>
        <position position="229"/>
    </location>
    <ligand>
        <name>Mg(2+)</name>
        <dbReference type="ChEBI" id="CHEBI:18420"/>
        <label>2</label>
    </ligand>
</feature>
<feature type="binding site" evidence="9">
    <location>
        <begin position="87"/>
        <end position="88"/>
    </location>
    <ligand>
        <name>5-phospho-alpha-D-ribose 1-diphosphate</name>
        <dbReference type="ChEBI" id="CHEBI:58017"/>
    </ligand>
</feature>